<evidence type="ECO:0000313" key="2">
    <source>
        <dbReference type="EMBL" id="POY36275.1"/>
    </source>
</evidence>
<evidence type="ECO:0000313" key="3">
    <source>
        <dbReference type="Proteomes" id="UP000236893"/>
    </source>
</evidence>
<keyword evidence="1" id="KW-0812">Transmembrane</keyword>
<gene>
    <name evidence="2" type="ORF">C3K47_11000</name>
</gene>
<dbReference type="EMBL" id="PQVF01000007">
    <property type="protein sequence ID" value="POY36275.1"/>
    <property type="molecule type" value="Genomic_DNA"/>
</dbReference>
<evidence type="ECO:0000256" key="1">
    <source>
        <dbReference type="SAM" id="Phobius"/>
    </source>
</evidence>
<name>A0A2S5A145_9SPHI</name>
<sequence length="347" mass="39607">MKHNTTLSILLTIVTAISSIFILYQLTNKNEKNNGFNRVFLHIKLKEEKEIQFSDLYDQLVGSYNNKLYFKTNEPGTFLITDSLLDNPDTLTIKLPQLNNLAPAYWTYIKNNQIHILGGNVPGLITYNLLSNQVSFKSLPFYFTKGIVISNQTGILKTTDPKSKRQVMKKYNFISGKNEAENKSLFASIDDGGFSNDGRIISDEQLNLYYIHYYKNGVQKLDNNLNTMASFHTIDTCTTSQIKFTKKTDGNKTVYNLSAPPTYVNATATIYKDRLYVHSLLKSDNENKATFLQNSTIDMYNKTTGAYQGSFHIPNKNGKRLISFYIHQNKIITLYPNTIVLYTIIKP</sequence>
<proteinExistence type="predicted"/>
<dbReference type="RefSeq" id="WP_103789193.1">
    <property type="nucleotide sequence ID" value="NZ_PQVF01000007.1"/>
</dbReference>
<organism evidence="2 3">
    <name type="scientific">Solitalea longa</name>
    <dbReference type="NCBI Taxonomy" id="2079460"/>
    <lineage>
        <taxon>Bacteria</taxon>
        <taxon>Pseudomonadati</taxon>
        <taxon>Bacteroidota</taxon>
        <taxon>Sphingobacteriia</taxon>
        <taxon>Sphingobacteriales</taxon>
        <taxon>Sphingobacteriaceae</taxon>
        <taxon>Solitalea</taxon>
    </lineage>
</organism>
<dbReference type="Proteomes" id="UP000236893">
    <property type="component" value="Unassembled WGS sequence"/>
</dbReference>
<feature type="transmembrane region" description="Helical" evidence="1">
    <location>
        <begin position="7"/>
        <end position="26"/>
    </location>
</feature>
<keyword evidence="3" id="KW-1185">Reference proteome</keyword>
<dbReference type="AlphaFoldDB" id="A0A2S5A145"/>
<comment type="caution">
    <text evidence="2">The sequence shown here is derived from an EMBL/GenBank/DDBJ whole genome shotgun (WGS) entry which is preliminary data.</text>
</comment>
<accession>A0A2S5A145</accession>
<keyword evidence="1" id="KW-1133">Transmembrane helix</keyword>
<reference evidence="2 3" key="1">
    <citation type="submission" date="2018-01" db="EMBL/GenBank/DDBJ databases">
        <authorList>
            <person name="Gaut B.S."/>
            <person name="Morton B.R."/>
            <person name="Clegg M.T."/>
            <person name="Duvall M.R."/>
        </authorList>
    </citation>
    <scope>NUCLEOTIDE SEQUENCE [LARGE SCALE GENOMIC DNA]</scope>
    <source>
        <strain evidence="2 3">HR-AV</strain>
    </source>
</reference>
<dbReference type="OrthoDB" id="673785at2"/>
<keyword evidence="1" id="KW-0472">Membrane</keyword>
<protein>
    <submittedName>
        <fullName evidence="2">Uncharacterized protein</fullName>
    </submittedName>
</protein>